<organism evidence="1 2">
    <name type="scientific">Dreissena polymorpha</name>
    <name type="common">Zebra mussel</name>
    <name type="synonym">Mytilus polymorpha</name>
    <dbReference type="NCBI Taxonomy" id="45954"/>
    <lineage>
        <taxon>Eukaryota</taxon>
        <taxon>Metazoa</taxon>
        <taxon>Spiralia</taxon>
        <taxon>Lophotrochozoa</taxon>
        <taxon>Mollusca</taxon>
        <taxon>Bivalvia</taxon>
        <taxon>Autobranchia</taxon>
        <taxon>Heteroconchia</taxon>
        <taxon>Euheterodonta</taxon>
        <taxon>Imparidentia</taxon>
        <taxon>Neoheterodontei</taxon>
        <taxon>Myida</taxon>
        <taxon>Dreissenoidea</taxon>
        <taxon>Dreissenidae</taxon>
        <taxon>Dreissena</taxon>
    </lineage>
</organism>
<evidence type="ECO:0000313" key="1">
    <source>
        <dbReference type="EMBL" id="KAH3897515.1"/>
    </source>
</evidence>
<reference evidence="1" key="2">
    <citation type="submission" date="2020-11" db="EMBL/GenBank/DDBJ databases">
        <authorList>
            <person name="McCartney M.A."/>
            <person name="Auch B."/>
            <person name="Kono T."/>
            <person name="Mallez S."/>
            <person name="Becker A."/>
            <person name="Gohl D.M."/>
            <person name="Silverstein K.A.T."/>
            <person name="Koren S."/>
            <person name="Bechman K.B."/>
            <person name="Herman A."/>
            <person name="Abrahante J.E."/>
            <person name="Garbe J."/>
        </authorList>
    </citation>
    <scope>NUCLEOTIDE SEQUENCE</scope>
    <source>
        <strain evidence="1">Duluth1</strain>
        <tissue evidence="1">Whole animal</tissue>
    </source>
</reference>
<gene>
    <name evidence="1" type="ORF">DPMN_021703</name>
</gene>
<dbReference type="EMBL" id="JAIWYP010000001">
    <property type="protein sequence ID" value="KAH3897515.1"/>
    <property type="molecule type" value="Genomic_DNA"/>
</dbReference>
<dbReference type="AlphaFoldDB" id="A0A9D4NL86"/>
<dbReference type="Proteomes" id="UP000828390">
    <property type="component" value="Unassembled WGS sequence"/>
</dbReference>
<sequence length="72" mass="8524">MSMAELTRRLTQLDIRDICECRCWSLLDIRLSSKFETFPECRCKSWLDIRPSSITETFDECGYQSLLEIRPS</sequence>
<name>A0A9D4NL86_DREPO</name>
<protein>
    <submittedName>
        <fullName evidence="1">Uncharacterized protein</fullName>
    </submittedName>
</protein>
<keyword evidence="2" id="KW-1185">Reference proteome</keyword>
<reference evidence="1" key="1">
    <citation type="journal article" date="2019" name="bioRxiv">
        <title>The Genome of the Zebra Mussel, Dreissena polymorpha: A Resource for Invasive Species Research.</title>
        <authorList>
            <person name="McCartney M.A."/>
            <person name="Auch B."/>
            <person name="Kono T."/>
            <person name="Mallez S."/>
            <person name="Zhang Y."/>
            <person name="Obille A."/>
            <person name="Becker A."/>
            <person name="Abrahante J.E."/>
            <person name="Garbe J."/>
            <person name="Badalamenti J.P."/>
            <person name="Herman A."/>
            <person name="Mangelson H."/>
            <person name="Liachko I."/>
            <person name="Sullivan S."/>
            <person name="Sone E.D."/>
            <person name="Koren S."/>
            <person name="Silverstein K.A.T."/>
            <person name="Beckman K.B."/>
            <person name="Gohl D.M."/>
        </authorList>
    </citation>
    <scope>NUCLEOTIDE SEQUENCE</scope>
    <source>
        <strain evidence="1">Duluth1</strain>
        <tissue evidence="1">Whole animal</tissue>
    </source>
</reference>
<proteinExistence type="predicted"/>
<comment type="caution">
    <text evidence="1">The sequence shown here is derived from an EMBL/GenBank/DDBJ whole genome shotgun (WGS) entry which is preliminary data.</text>
</comment>
<accession>A0A9D4NL86</accession>
<evidence type="ECO:0000313" key="2">
    <source>
        <dbReference type="Proteomes" id="UP000828390"/>
    </source>
</evidence>